<organism evidence="1 2">
    <name type="scientific">Orbilia javanica</name>
    <dbReference type="NCBI Taxonomy" id="47235"/>
    <lineage>
        <taxon>Eukaryota</taxon>
        <taxon>Fungi</taxon>
        <taxon>Dikarya</taxon>
        <taxon>Ascomycota</taxon>
        <taxon>Pezizomycotina</taxon>
        <taxon>Orbiliomycetes</taxon>
        <taxon>Orbiliales</taxon>
        <taxon>Orbiliaceae</taxon>
        <taxon>Orbilia</taxon>
    </lineage>
</organism>
<comment type="caution">
    <text evidence="1">The sequence shown here is derived from an EMBL/GenBank/DDBJ whole genome shotgun (WGS) entry which is preliminary data.</text>
</comment>
<evidence type="ECO:0000313" key="2">
    <source>
        <dbReference type="Proteomes" id="UP001313282"/>
    </source>
</evidence>
<dbReference type="EMBL" id="JAVHNR010000001">
    <property type="protein sequence ID" value="KAK6355780.1"/>
    <property type="molecule type" value="Genomic_DNA"/>
</dbReference>
<keyword evidence="2" id="KW-1185">Reference proteome</keyword>
<dbReference type="AlphaFoldDB" id="A0AAN8P0T1"/>
<sequence length="148" mass="17832">MKMEQSPPSPNTLKLKDSTPEALEPDAIPFDSFMPWHLFWRDAILRSLKPEDYEYLENPGFDTDLSKYSDYHCTNLGTRLPWADDKKQVFEKVRPEWRNLFRYFEQAGWHKLQIPEKVPKLLKMAYKYGCLERRAWSEYRDLQKRKAI</sequence>
<reference evidence="1 2" key="1">
    <citation type="submission" date="2019-10" db="EMBL/GenBank/DDBJ databases">
        <authorList>
            <person name="Palmer J.M."/>
        </authorList>
    </citation>
    <scope>NUCLEOTIDE SEQUENCE [LARGE SCALE GENOMIC DNA]</scope>
    <source>
        <strain evidence="1 2">TWF718</strain>
    </source>
</reference>
<dbReference type="Proteomes" id="UP001313282">
    <property type="component" value="Unassembled WGS sequence"/>
</dbReference>
<evidence type="ECO:0000313" key="1">
    <source>
        <dbReference type="EMBL" id="KAK6355780.1"/>
    </source>
</evidence>
<protein>
    <submittedName>
        <fullName evidence="1">Uncharacterized protein</fullName>
    </submittedName>
</protein>
<proteinExistence type="predicted"/>
<name>A0AAN8P0T1_9PEZI</name>
<accession>A0AAN8P0T1</accession>
<gene>
    <name evidence="1" type="ORF">TWF718_000162</name>
</gene>